<dbReference type="AlphaFoldDB" id="A0A1I6L9K6"/>
<feature type="compositionally biased region" description="Low complexity" evidence="1">
    <location>
        <begin position="37"/>
        <end position="59"/>
    </location>
</feature>
<dbReference type="PROSITE" id="PS51257">
    <property type="entry name" value="PROKAR_LIPOPROTEIN"/>
    <property type="match status" value="1"/>
</dbReference>
<keyword evidence="3" id="KW-1185">Reference proteome</keyword>
<evidence type="ECO:0000256" key="1">
    <source>
        <dbReference type="SAM" id="MobiDB-lite"/>
    </source>
</evidence>
<dbReference type="Proteomes" id="UP000199062">
    <property type="component" value="Unassembled WGS sequence"/>
</dbReference>
<accession>A0A1I6L9K6</accession>
<sequence length="226" mass="24492">MRRRSALAAFASLGTAALAGCSLDREELHDDPPTVQPSTETTERTPTATATPEASTPRPGDVPAERVVDGEAVAENGVGVTADRWFALEALRYENGDGEHETVTSDRGWFVAWEFTVANRGDSRVDALPDSVFELRVDGETSAHLHEFPGGVSFGALDQPDSEPQVRELAWYGGLDPGEAVSLQLVYEAPVRRDYRHYLAWDPESPVEGASEPVYLTGQRVLPGAE</sequence>
<dbReference type="RefSeq" id="WP_089816656.1">
    <property type="nucleotide sequence ID" value="NZ_FOZK01000002.1"/>
</dbReference>
<feature type="region of interest" description="Disordered" evidence="1">
    <location>
        <begin position="23"/>
        <end position="63"/>
    </location>
</feature>
<organism evidence="2 3">
    <name type="scientific">Halomicrobium zhouii</name>
    <dbReference type="NCBI Taxonomy" id="767519"/>
    <lineage>
        <taxon>Archaea</taxon>
        <taxon>Methanobacteriati</taxon>
        <taxon>Methanobacteriota</taxon>
        <taxon>Stenosarchaea group</taxon>
        <taxon>Halobacteria</taxon>
        <taxon>Halobacteriales</taxon>
        <taxon>Haloarculaceae</taxon>
        <taxon>Halomicrobium</taxon>
    </lineage>
</organism>
<feature type="compositionally biased region" description="Basic and acidic residues" evidence="1">
    <location>
        <begin position="23"/>
        <end position="32"/>
    </location>
</feature>
<evidence type="ECO:0000313" key="3">
    <source>
        <dbReference type="Proteomes" id="UP000199062"/>
    </source>
</evidence>
<evidence type="ECO:0000313" key="2">
    <source>
        <dbReference type="EMBL" id="SFR99940.1"/>
    </source>
</evidence>
<protein>
    <submittedName>
        <fullName evidence="2">Uncharacterized protein</fullName>
    </submittedName>
</protein>
<dbReference type="EMBL" id="FOZK01000002">
    <property type="protein sequence ID" value="SFR99940.1"/>
    <property type="molecule type" value="Genomic_DNA"/>
</dbReference>
<name>A0A1I6L9K6_9EURY</name>
<gene>
    <name evidence="2" type="ORF">SAMN05216559_2284</name>
</gene>
<reference evidence="2 3" key="1">
    <citation type="submission" date="2016-10" db="EMBL/GenBank/DDBJ databases">
        <authorList>
            <person name="de Groot N.N."/>
        </authorList>
    </citation>
    <scope>NUCLEOTIDE SEQUENCE [LARGE SCALE GENOMIC DNA]</scope>
    <source>
        <strain evidence="2 3">CGMCC 1.10457</strain>
    </source>
</reference>
<proteinExistence type="predicted"/>